<evidence type="ECO:0000259" key="1">
    <source>
        <dbReference type="Pfam" id="PF01261"/>
    </source>
</evidence>
<protein>
    <submittedName>
        <fullName evidence="2">Sugar phosphate isomerase/epimerase</fullName>
    </submittedName>
</protein>
<dbReference type="Proteomes" id="UP000285530">
    <property type="component" value="Unassembled WGS sequence"/>
</dbReference>
<organism evidence="2 3">
    <name type="scientific">Paracoccus aestuarii</name>
    <dbReference type="NCBI Taxonomy" id="453842"/>
    <lineage>
        <taxon>Bacteria</taxon>
        <taxon>Pseudomonadati</taxon>
        <taxon>Pseudomonadota</taxon>
        <taxon>Alphaproteobacteria</taxon>
        <taxon>Rhodobacterales</taxon>
        <taxon>Paracoccaceae</taxon>
        <taxon>Paracoccus</taxon>
    </lineage>
</organism>
<dbReference type="PANTHER" id="PTHR12110:SF41">
    <property type="entry name" value="INOSOSE DEHYDRATASE"/>
    <property type="match status" value="1"/>
</dbReference>
<sequence length="251" mass="27139">MMKLSLQLYSARFATPYAEVIRRLGAIGYDAAEGYGGAFDELPAIAEALSQAGMTMPSLHVALDLVEQDPDRVARIAAEVGATMIFAPHVAPDQRPADADGWRAFAARLAAAHGAMAERGLGFGWHNHDFEFHALPGGQTPMGIILDEAPMIDWEADIAWIIRGGADPLAWIETYGPRITAAHFKDIAPEGEKADEDGWADPGTGTMDWAAIIDALRTHARVEVLVAEHDKPSDFDRFATQAHAAWQTLKG</sequence>
<dbReference type="EMBL" id="QZEV01000017">
    <property type="protein sequence ID" value="RJL05812.1"/>
    <property type="molecule type" value="Genomic_DNA"/>
</dbReference>
<keyword evidence="3" id="KW-1185">Reference proteome</keyword>
<gene>
    <name evidence="2" type="ORF">D3P06_05670</name>
</gene>
<name>A0A418ZZ44_9RHOB</name>
<dbReference type="Gene3D" id="3.20.20.150">
    <property type="entry name" value="Divalent-metal-dependent TIM barrel enzymes"/>
    <property type="match status" value="1"/>
</dbReference>
<keyword evidence="2" id="KW-0413">Isomerase</keyword>
<dbReference type="Pfam" id="PF01261">
    <property type="entry name" value="AP_endonuc_2"/>
    <property type="match status" value="1"/>
</dbReference>
<evidence type="ECO:0000313" key="3">
    <source>
        <dbReference type="Proteomes" id="UP000285530"/>
    </source>
</evidence>
<dbReference type="PANTHER" id="PTHR12110">
    <property type="entry name" value="HYDROXYPYRUVATE ISOMERASE"/>
    <property type="match status" value="1"/>
</dbReference>
<reference evidence="2 3" key="1">
    <citation type="submission" date="2018-09" db="EMBL/GenBank/DDBJ databases">
        <title>Paracoccus onubensis nov. sp. a moderate halophilic bacterium isolated from Gruta de las Maravillas (Aracena, Spain).</title>
        <authorList>
            <person name="Jurado V."/>
            <person name="Gutierrez-Patricio S."/>
            <person name="Gonzalez-Pimentel J.L."/>
            <person name="Laiz L."/>
            <person name="Saiz-Jimenez C."/>
        </authorList>
    </citation>
    <scope>NUCLEOTIDE SEQUENCE [LARGE SCALE GENOMIC DNA]</scope>
    <source>
        <strain evidence="2 3">DSM 19484</strain>
    </source>
</reference>
<dbReference type="InterPro" id="IPR050312">
    <property type="entry name" value="IolE/XylAMocC-like"/>
</dbReference>
<dbReference type="InterPro" id="IPR013022">
    <property type="entry name" value="Xyl_isomerase-like_TIM-brl"/>
</dbReference>
<comment type="caution">
    <text evidence="2">The sequence shown here is derived from an EMBL/GenBank/DDBJ whole genome shotgun (WGS) entry which is preliminary data.</text>
</comment>
<evidence type="ECO:0000313" key="2">
    <source>
        <dbReference type="EMBL" id="RJL05812.1"/>
    </source>
</evidence>
<dbReference type="SUPFAM" id="SSF51658">
    <property type="entry name" value="Xylose isomerase-like"/>
    <property type="match status" value="1"/>
</dbReference>
<feature type="domain" description="Xylose isomerase-like TIM barrel" evidence="1">
    <location>
        <begin position="24"/>
        <end position="231"/>
    </location>
</feature>
<dbReference type="RefSeq" id="WP_119885633.1">
    <property type="nucleotide sequence ID" value="NZ_CP067170.1"/>
</dbReference>
<proteinExistence type="predicted"/>
<dbReference type="GO" id="GO:0016853">
    <property type="term" value="F:isomerase activity"/>
    <property type="evidence" value="ECO:0007669"/>
    <property type="project" value="UniProtKB-KW"/>
</dbReference>
<accession>A0A418ZZ44</accession>
<dbReference type="InterPro" id="IPR036237">
    <property type="entry name" value="Xyl_isomerase-like_sf"/>
</dbReference>
<dbReference type="OrthoDB" id="9798407at2"/>
<dbReference type="AlphaFoldDB" id="A0A418ZZ44"/>